<reference evidence="1 2" key="1">
    <citation type="journal article" date="2022" name="New Phytol.">
        <title>Ecological generalism drives hyperdiversity of secondary metabolite gene clusters in xylarialean endophytes.</title>
        <authorList>
            <person name="Franco M.E.E."/>
            <person name="Wisecaver J.H."/>
            <person name="Arnold A.E."/>
            <person name="Ju Y.M."/>
            <person name="Slot J.C."/>
            <person name="Ahrendt S."/>
            <person name="Moore L.P."/>
            <person name="Eastman K.E."/>
            <person name="Scott K."/>
            <person name="Konkel Z."/>
            <person name="Mondo S.J."/>
            <person name="Kuo A."/>
            <person name="Hayes R.D."/>
            <person name="Haridas S."/>
            <person name="Andreopoulos B."/>
            <person name="Riley R."/>
            <person name="LaButti K."/>
            <person name="Pangilinan J."/>
            <person name="Lipzen A."/>
            <person name="Amirebrahimi M."/>
            <person name="Yan J."/>
            <person name="Adam C."/>
            <person name="Keymanesh K."/>
            <person name="Ng V."/>
            <person name="Louie K."/>
            <person name="Northen T."/>
            <person name="Drula E."/>
            <person name="Henrissat B."/>
            <person name="Hsieh H.M."/>
            <person name="Youens-Clark K."/>
            <person name="Lutzoni F."/>
            <person name="Miadlikowska J."/>
            <person name="Eastwood D.C."/>
            <person name="Hamelin R.C."/>
            <person name="Grigoriev I.V."/>
            <person name="U'Ren J.M."/>
        </authorList>
    </citation>
    <scope>NUCLEOTIDE SEQUENCE [LARGE SCALE GENOMIC DNA]</scope>
    <source>
        <strain evidence="1 2">ER1909</strain>
    </source>
</reference>
<evidence type="ECO:0000313" key="2">
    <source>
        <dbReference type="Proteomes" id="UP001497680"/>
    </source>
</evidence>
<accession>A0ACC0CJA6</accession>
<evidence type="ECO:0000313" key="1">
    <source>
        <dbReference type="EMBL" id="KAI6080493.1"/>
    </source>
</evidence>
<keyword evidence="2" id="KW-1185">Reference proteome</keyword>
<name>A0ACC0CJA6_9PEZI</name>
<proteinExistence type="predicted"/>
<dbReference type="Proteomes" id="UP001497680">
    <property type="component" value="Unassembled WGS sequence"/>
</dbReference>
<protein>
    <submittedName>
        <fullName evidence="1">Uncharacterized protein</fullName>
    </submittedName>
</protein>
<gene>
    <name evidence="1" type="ORF">F4821DRAFT_265854</name>
</gene>
<comment type="caution">
    <text evidence="1">The sequence shown here is derived from an EMBL/GenBank/DDBJ whole genome shotgun (WGS) entry which is preliminary data.</text>
</comment>
<dbReference type="EMBL" id="MU394440">
    <property type="protein sequence ID" value="KAI6080493.1"/>
    <property type="molecule type" value="Genomic_DNA"/>
</dbReference>
<sequence length="551" mass="63887">MEHSYSEVQWLKTRAQWLTDMPLDSEDPADRQKVLTWLREFVPKLEQMAVTLGGRIAECETQLRSSETQRDDASRQLNVVKEELQSVKHQLQSVQHQLQSVQHQLQQKEQELNAVTEERQFAKDQLQQRERELDDERNNSRVAHNNWERQLSGPEGLCESVANMSLTLNQEQIAAADGRQDLRKVLQLQEDTIPRLEAQCEELRKELQDMTHEKLRKELQDMTHEKYETARKYETKNSQLQRQVGIQSEEAERQGNLVASRDKTIEFLRESLKTEKTSSKNAKSNLAIKQRELRLATEERDKLRGELENEKKAHEQAEKQLHSANSQVGHYMDQSKIAQRELQETKEDLNRSTAQVGTLQNQLQQERRASNVINSELKAQLAQANEQLAQANTQQAQLREQRDQATDELARLKEQQEKAAANAKKTPFSWNVVVPTVASGCISWPQLPEPLAGQLRNFRVRVQFGSPLTTQETSDRFVEAFRDDAAADRLREMSSVAEYEKWYCFECVRHYGVRNRDSMAESRICKRHHECFMMMRTMGSAGADIVCREHA</sequence>
<organism evidence="1 2">
    <name type="scientific">Hypoxylon rubiginosum</name>
    <dbReference type="NCBI Taxonomy" id="110542"/>
    <lineage>
        <taxon>Eukaryota</taxon>
        <taxon>Fungi</taxon>
        <taxon>Dikarya</taxon>
        <taxon>Ascomycota</taxon>
        <taxon>Pezizomycotina</taxon>
        <taxon>Sordariomycetes</taxon>
        <taxon>Xylariomycetidae</taxon>
        <taxon>Xylariales</taxon>
        <taxon>Hypoxylaceae</taxon>
        <taxon>Hypoxylon</taxon>
    </lineage>
</organism>